<dbReference type="SMART" id="SM00564">
    <property type="entry name" value="PQQ"/>
    <property type="match status" value="4"/>
</dbReference>
<evidence type="ECO:0000313" key="3">
    <source>
        <dbReference type="Proteomes" id="UP000286931"/>
    </source>
</evidence>
<dbReference type="PANTHER" id="PTHR34512:SF30">
    <property type="entry name" value="OUTER MEMBRANE PROTEIN ASSEMBLY FACTOR BAMB"/>
    <property type="match status" value="1"/>
</dbReference>
<organism evidence="2 3">
    <name type="scientific">Embleya hyalina</name>
    <dbReference type="NCBI Taxonomy" id="516124"/>
    <lineage>
        <taxon>Bacteria</taxon>
        <taxon>Bacillati</taxon>
        <taxon>Actinomycetota</taxon>
        <taxon>Actinomycetes</taxon>
        <taxon>Kitasatosporales</taxon>
        <taxon>Streptomycetaceae</taxon>
        <taxon>Embleya</taxon>
    </lineage>
</organism>
<dbReference type="InterPro" id="IPR015943">
    <property type="entry name" value="WD40/YVTN_repeat-like_dom_sf"/>
</dbReference>
<dbReference type="SUPFAM" id="SSF50998">
    <property type="entry name" value="Quinoprotein alcohol dehydrogenase-like"/>
    <property type="match status" value="2"/>
</dbReference>
<evidence type="ECO:0008006" key="4">
    <source>
        <dbReference type="Google" id="ProtNLM"/>
    </source>
</evidence>
<reference evidence="2 3" key="1">
    <citation type="submission" date="2018-12" db="EMBL/GenBank/DDBJ databases">
        <title>Draft genome sequence of Embleya hyalina NBRC 13850T.</title>
        <authorList>
            <person name="Komaki H."/>
            <person name="Hosoyama A."/>
            <person name="Kimura A."/>
            <person name="Ichikawa N."/>
            <person name="Tamura T."/>
        </authorList>
    </citation>
    <scope>NUCLEOTIDE SEQUENCE [LARGE SCALE GENOMIC DNA]</scope>
    <source>
        <strain evidence="2 3">NBRC 13850</strain>
    </source>
</reference>
<evidence type="ECO:0000256" key="1">
    <source>
        <dbReference type="SAM" id="MobiDB-lite"/>
    </source>
</evidence>
<feature type="region of interest" description="Disordered" evidence="1">
    <location>
        <begin position="32"/>
        <end position="51"/>
    </location>
</feature>
<keyword evidence="3" id="KW-1185">Reference proteome</keyword>
<feature type="region of interest" description="Disordered" evidence="1">
    <location>
        <begin position="418"/>
        <end position="438"/>
    </location>
</feature>
<dbReference type="InterPro" id="IPR018391">
    <property type="entry name" value="PQQ_b-propeller_rpt"/>
</dbReference>
<dbReference type="AlphaFoldDB" id="A0A401YV52"/>
<dbReference type="EMBL" id="BIFH01000028">
    <property type="protein sequence ID" value="GCD98494.1"/>
    <property type="molecule type" value="Genomic_DNA"/>
</dbReference>
<comment type="caution">
    <text evidence="2">The sequence shown here is derived from an EMBL/GenBank/DDBJ whole genome shotgun (WGS) entry which is preliminary data.</text>
</comment>
<dbReference type="PANTHER" id="PTHR34512">
    <property type="entry name" value="CELL SURFACE PROTEIN"/>
    <property type="match status" value="1"/>
</dbReference>
<name>A0A401YV52_9ACTN</name>
<protein>
    <recommendedName>
        <fullName evidence="4">PQQ-binding-like beta-propeller repeat protein</fullName>
    </recommendedName>
</protein>
<dbReference type="Proteomes" id="UP000286931">
    <property type="component" value="Unassembled WGS sequence"/>
</dbReference>
<dbReference type="InterPro" id="IPR011047">
    <property type="entry name" value="Quinoprotein_ADH-like_sf"/>
</dbReference>
<proteinExistence type="predicted"/>
<dbReference type="OrthoDB" id="4326117at2"/>
<dbReference type="Gene3D" id="2.130.10.10">
    <property type="entry name" value="YVTN repeat-like/Quinoprotein amine dehydrogenase"/>
    <property type="match status" value="1"/>
</dbReference>
<gene>
    <name evidence="2" type="ORF">EHYA_06201</name>
</gene>
<dbReference type="RefSeq" id="WP_126640400.1">
    <property type="nucleotide sequence ID" value="NZ_BIFH01000028.1"/>
</dbReference>
<accession>A0A401YV52</accession>
<sequence>MRSGGVARRGRSPAVVALLLVLLGGIGFDVDDGTPPGDHSDTIRPASPPGAPLERLWSSAARPPPAPGADVVYPESAGWIWERTLVMGAVGSGVTAYDLRTGDAARLPVPTVGATMCAMSSGIAGTVGVVLWSSPGPHGTCDLLTAYDLRTRAEAWTRRVPALPRWAAVGTPIVLADGVVAMGAAADADTGTGARRSTVAAYDLADGSARWSYAVPAHDAGSGSDRTWVQSLASGPSGLLVGSSASSGREESSYAARLDPRTGAVRWSRRVMGGGTGDGGLFTIVSADPPVLIAHMRTSEEGAPRILVLDDLGRITRRIPPEGPWGSLALPYRAGDDRGPRSSGMRVADGVLYAPARAGAYTERDRHLPVRMVALDLDTGRARWVGDSPGSDRMFDVMLMAGIDEDYVYTVVGDSGHDASGAGHPRPGPHGFTLERRDRHRAGRVQTIGSAPRADPGTIQPSTLVERRGDVVVLIPRAHDAGPPAVYGAPPIDPPPPG</sequence>
<evidence type="ECO:0000313" key="2">
    <source>
        <dbReference type="EMBL" id="GCD98494.1"/>
    </source>
</evidence>